<dbReference type="Proteomes" id="UP000243686">
    <property type="component" value="Unassembled WGS sequence"/>
</dbReference>
<evidence type="ECO:0000313" key="1">
    <source>
        <dbReference type="EMBL" id="OON16125.1"/>
    </source>
</evidence>
<sequence>MRHSRIASEHLPIVYYANCGSSANEESKISSLVETFHSDLKIPDYVSHHWNISRTGCDLGNMRSRHHEVTEPSNVLEFIRQLIDNRGCFSLNELKALLSMYSEVLLYDSTTREVVGRIICGTLSSWTVTAKNEAFMTVSLKMKLQNGTFGIYAKP</sequence>
<dbReference type="AlphaFoldDB" id="A0A1S8WP04"/>
<keyword evidence="2" id="KW-1185">Reference proteome</keyword>
<evidence type="ECO:0000313" key="2">
    <source>
        <dbReference type="Proteomes" id="UP000243686"/>
    </source>
</evidence>
<reference evidence="1 2" key="1">
    <citation type="submission" date="2015-03" db="EMBL/GenBank/DDBJ databases">
        <title>Draft genome of the nematode, Opisthorchis viverrini.</title>
        <authorList>
            <person name="Mitreva M."/>
        </authorList>
    </citation>
    <scope>NUCLEOTIDE SEQUENCE [LARGE SCALE GENOMIC DNA]</scope>
    <source>
        <strain evidence="1">Khon Kaen</strain>
    </source>
</reference>
<protein>
    <submittedName>
        <fullName evidence="1">Uncharacterized protein</fullName>
    </submittedName>
</protein>
<accession>A0A1S8WP04</accession>
<proteinExistence type="predicted"/>
<name>A0A1S8WP04_OPIVI</name>
<organism evidence="1 2">
    <name type="scientific">Opisthorchis viverrini</name>
    <name type="common">Southeast Asian liver fluke</name>
    <dbReference type="NCBI Taxonomy" id="6198"/>
    <lineage>
        <taxon>Eukaryota</taxon>
        <taxon>Metazoa</taxon>
        <taxon>Spiralia</taxon>
        <taxon>Lophotrochozoa</taxon>
        <taxon>Platyhelminthes</taxon>
        <taxon>Trematoda</taxon>
        <taxon>Digenea</taxon>
        <taxon>Opisthorchiida</taxon>
        <taxon>Opisthorchiata</taxon>
        <taxon>Opisthorchiidae</taxon>
        <taxon>Opisthorchis</taxon>
    </lineage>
</organism>
<dbReference type="EMBL" id="KV898701">
    <property type="protein sequence ID" value="OON16125.1"/>
    <property type="molecule type" value="Genomic_DNA"/>
</dbReference>
<gene>
    <name evidence="1" type="ORF">X801_08068</name>
</gene>